<reference evidence="9" key="1">
    <citation type="submission" date="2018-07" db="EMBL/GenBank/DDBJ databases">
        <authorList>
            <person name="Kim H."/>
        </authorList>
    </citation>
    <scope>NUCLEOTIDE SEQUENCE [LARGE SCALE GENOMIC DNA]</scope>
    <source>
        <strain evidence="9">F02</strain>
    </source>
</reference>
<dbReference type="PANTHER" id="PTHR43663">
    <property type="entry name" value="CHROMATE TRANSPORT PROTEIN-RELATED"/>
    <property type="match status" value="1"/>
</dbReference>
<keyword evidence="4 7" id="KW-0812">Transmembrane</keyword>
<evidence type="ECO:0000256" key="6">
    <source>
        <dbReference type="ARBA" id="ARBA00023136"/>
    </source>
</evidence>
<evidence type="ECO:0000256" key="5">
    <source>
        <dbReference type="ARBA" id="ARBA00022989"/>
    </source>
</evidence>
<evidence type="ECO:0000256" key="2">
    <source>
        <dbReference type="ARBA" id="ARBA00005262"/>
    </source>
</evidence>
<keyword evidence="6 7" id="KW-0472">Membrane</keyword>
<dbReference type="PANTHER" id="PTHR43663:SF1">
    <property type="entry name" value="CHROMATE TRANSPORTER"/>
    <property type="match status" value="1"/>
</dbReference>
<sequence length="193" mass="21170">MNISLNWYDWLGLFGHFLSLSLMAIGGAVTTIPDMHRFLVVDQHWLTEAQFASSIALAQTSPGPNTLYIALFGWNVGLNAGGYGQAMLGMTLSMLGALLPSMLLTYYATRWCRSNRDQIGVRVFMQGMAPIVVALLLSIGWLLSTASNQQGQDIHNWPLWLLTAVTAVLAWKTKTHSLWMLIAGAILGAFISL</sequence>
<dbReference type="GO" id="GO:0015109">
    <property type="term" value="F:chromate transmembrane transporter activity"/>
    <property type="evidence" value="ECO:0007669"/>
    <property type="project" value="InterPro"/>
</dbReference>
<organism evidence="8 9">
    <name type="scientific">Ephemeroptericola cinctiostellae</name>
    <dbReference type="NCBI Taxonomy" id="2268024"/>
    <lineage>
        <taxon>Bacteria</taxon>
        <taxon>Pseudomonadati</taxon>
        <taxon>Pseudomonadota</taxon>
        <taxon>Betaproteobacteria</taxon>
        <taxon>Burkholderiales</taxon>
        <taxon>Burkholderiaceae</taxon>
        <taxon>Ephemeroptericola</taxon>
    </lineage>
</organism>
<dbReference type="InterPro" id="IPR003370">
    <property type="entry name" value="Chromate_transpt"/>
</dbReference>
<evidence type="ECO:0000256" key="3">
    <source>
        <dbReference type="ARBA" id="ARBA00022475"/>
    </source>
</evidence>
<feature type="transmembrane region" description="Helical" evidence="7">
    <location>
        <begin position="176"/>
        <end position="192"/>
    </location>
</feature>
<evidence type="ECO:0000313" key="9">
    <source>
        <dbReference type="Proteomes" id="UP000252182"/>
    </source>
</evidence>
<dbReference type="Proteomes" id="UP000252182">
    <property type="component" value="Chromosome"/>
</dbReference>
<dbReference type="KEGG" id="hyf:DTO96_101111"/>
<feature type="transmembrane region" description="Helical" evidence="7">
    <location>
        <begin position="7"/>
        <end position="29"/>
    </location>
</feature>
<comment type="similarity">
    <text evidence="2">Belongs to the chromate ion transporter (CHR) (TC 2.A.51) family.</text>
</comment>
<keyword evidence="5 7" id="KW-1133">Transmembrane helix</keyword>
<dbReference type="GO" id="GO:0005886">
    <property type="term" value="C:plasma membrane"/>
    <property type="evidence" value="ECO:0007669"/>
    <property type="project" value="UniProtKB-SubCell"/>
</dbReference>
<dbReference type="OrthoDB" id="556585at2"/>
<keyword evidence="9" id="KW-1185">Reference proteome</keyword>
<proteinExistence type="inferred from homology"/>
<feature type="transmembrane region" description="Helical" evidence="7">
    <location>
        <begin position="119"/>
        <end position="142"/>
    </location>
</feature>
<dbReference type="EMBL" id="CP031124">
    <property type="protein sequence ID" value="AXF85381.1"/>
    <property type="molecule type" value="Genomic_DNA"/>
</dbReference>
<feature type="transmembrane region" description="Helical" evidence="7">
    <location>
        <begin position="86"/>
        <end position="107"/>
    </location>
</feature>
<accession>A0A345DAJ3</accession>
<evidence type="ECO:0000256" key="7">
    <source>
        <dbReference type="SAM" id="Phobius"/>
    </source>
</evidence>
<protein>
    <submittedName>
        <fullName evidence="8">Chromate transport protein</fullName>
    </submittedName>
</protein>
<keyword evidence="3" id="KW-1003">Cell membrane</keyword>
<gene>
    <name evidence="8" type="primary">chrA</name>
    <name evidence="8" type="ORF">DTO96_101111</name>
</gene>
<dbReference type="AlphaFoldDB" id="A0A345DAJ3"/>
<dbReference type="InterPro" id="IPR052518">
    <property type="entry name" value="CHR_Transporter"/>
</dbReference>
<dbReference type="RefSeq" id="WP_114562582.1">
    <property type="nucleotide sequence ID" value="NZ_CP031124.1"/>
</dbReference>
<evidence type="ECO:0000256" key="4">
    <source>
        <dbReference type="ARBA" id="ARBA00022692"/>
    </source>
</evidence>
<dbReference type="Pfam" id="PF02417">
    <property type="entry name" value="Chromate_transp"/>
    <property type="match status" value="1"/>
</dbReference>
<comment type="subcellular location">
    <subcellularLocation>
        <location evidence="1">Cell membrane</location>
        <topology evidence="1">Multi-pass membrane protein</topology>
    </subcellularLocation>
</comment>
<name>A0A345DAJ3_9BURK</name>
<evidence type="ECO:0000256" key="1">
    <source>
        <dbReference type="ARBA" id="ARBA00004651"/>
    </source>
</evidence>
<evidence type="ECO:0000313" key="8">
    <source>
        <dbReference type="EMBL" id="AXF85381.1"/>
    </source>
</evidence>